<dbReference type="PROSITE" id="PS00028">
    <property type="entry name" value="ZINC_FINGER_C2H2_1"/>
    <property type="match status" value="2"/>
</dbReference>
<dbReference type="Gene3D" id="3.30.160.60">
    <property type="entry name" value="Classic Zinc Finger"/>
    <property type="match status" value="2"/>
</dbReference>
<keyword evidence="2" id="KW-0479">Metal-binding</keyword>
<dbReference type="Pfam" id="PF00096">
    <property type="entry name" value="zf-C2H2"/>
    <property type="match status" value="1"/>
</dbReference>
<evidence type="ECO:0000256" key="6">
    <source>
        <dbReference type="ARBA" id="ARBA00023242"/>
    </source>
</evidence>
<keyword evidence="3" id="KW-0677">Repeat</keyword>
<feature type="compositionally biased region" description="Basic and acidic residues" evidence="8">
    <location>
        <begin position="113"/>
        <end position="124"/>
    </location>
</feature>
<dbReference type="PROSITE" id="PS50157">
    <property type="entry name" value="ZINC_FINGER_C2H2_2"/>
    <property type="match status" value="2"/>
</dbReference>
<dbReference type="VEuPathDB" id="TriTrypDB:TvY486_1000050"/>
<dbReference type="AlphaFoldDB" id="G0U505"/>
<feature type="domain" description="C2H2-type" evidence="9">
    <location>
        <begin position="42"/>
        <end position="69"/>
    </location>
</feature>
<sequence length="476" mass="53602">MVCARRQAGVVHLVKIHGPERDCALALTKKDRRAALTHKSGYTCHVCGDDFERRGLLVEHMATHPPDEVPTVGERPKRPREEDTADDGNALKCPWCAKKYTANAWQRKHMLQKHPEKQLSRGAEEAQDAPDSDGEAEQGDKQQTEFVCQQCHRVLKSKTWLTRHKCEPTSIINSEDSNVEEQSVTAVCPICSKEYHYRWLLRDVLTKHPGHDESLRPQRRAKPKRNEMRSEAQSQGEGSGPLGSAGDGDGDAERPRKRPRVGRHTEEEEGRDYVCGRCGSACEQWYSLVGHTRTHHKNAMTVRRKMKDGTVAVSPLLQRSLQCPYCPMKCALKQYLTMQLQAKHGQPRREARHNSLKVECRESAPHLLECPSLRELRKKHGLETLKDGELFFSAQLASFLKELFKLESPSAPTPDEPELRPARAVKRQRSPTELDTNLSPLCGSEAEGEVQYKRHAEACSGSRLAIQGDLLQSSAG</sequence>
<feature type="region of interest" description="Disordered" evidence="8">
    <location>
        <begin position="107"/>
        <end position="141"/>
    </location>
</feature>
<accession>G0U505</accession>
<keyword evidence="6" id="KW-0539">Nucleus</keyword>
<feature type="compositionally biased region" description="Acidic residues" evidence="8">
    <location>
        <begin position="125"/>
        <end position="137"/>
    </location>
</feature>
<feature type="region of interest" description="Disordered" evidence="8">
    <location>
        <begin position="209"/>
        <end position="266"/>
    </location>
</feature>
<evidence type="ECO:0000256" key="3">
    <source>
        <dbReference type="ARBA" id="ARBA00022737"/>
    </source>
</evidence>
<dbReference type="EMBL" id="HE573026">
    <property type="protein sequence ID" value="CCC50951.1"/>
    <property type="molecule type" value="Genomic_DNA"/>
</dbReference>
<evidence type="ECO:0000256" key="1">
    <source>
        <dbReference type="ARBA" id="ARBA00004123"/>
    </source>
</evidence>
<dbReference type="SUPFAM" id="SSF57667">
    <property type="entry name" value="beta-beta-alpha zinc fingers"/>
    <property type="match status" value="1"/>
</dbReference>
<dbReference type="InterPro" id="IPR013087">
    <property type="entry name" value="Znf_C2H2_type"/>
</dbReference>
<organism evidence="10">
    <name type="scientific">Trypanosoma vivax (strain Y486)</name>
    <dbReference type="NCBI Taxonomy" id="1055687"/>
    <lineage>
        <taxon>Eukaryota</taxon>
        <taxon>Discoba</taxon>
        <taxon>Euglenozoa</taxon>
        <taxon>Kinetoplastea</taxon>
        <taxon>Metakinetoplastina</taxon>
        <taxon>Trypanosomatida</taxon>
        <taxon>Trypanosomatidae</taxon>
        <taxon>Trypanosoma</taxon>
        <taxon>Duttonella</taxon>
    </lineage>
</organism>
<evidence type="ECO:0000256" key="8">
    <source>
        <dbReference type="SAM" id="MobiDB-lite"/>
    </source>
</evidence>
<dbReference type="InterPro" id="IPR050888">
    <property type="entry name" value="ZnF_C2H2-type_TF"/>
</dbReference>
<dbReference type="GO" id="GO:0008270">
    <property type="term" value="F:zinc ion binding"/>
    <property type="evidence" value="ECO:0007669"/>
    <property type="project" value="UniProtKB-KW"/>
</dbReference>
<dbReference type="PANTHER" id="PTHR24406">
    <property type="entry name" value="TRANSCRIPTIONAL REPRESSOR CTCFL-RELATED"/>
    <property type="match status" value="1"/>
</dbReference>
<evidence type="ECO:0000256" key="2">
    <source>
        <dbReference type="ARBA" id="ARBA00022723"/>
    </source>
</evidence>
<keyword evidence="4 7" id="KW-0863">Zinc-finger</keyword>
<evidence type="ECO:0000259" key="9">
    <source>
        <dbReference type="PROSITE" id="PS50157"/>
    </source>
</evidence>
<feature type="domain" description="C2H2-type" evidence="9">
    <location>
        <begin position="273"/>
        <end position="295"/>
    </location>
</feature>
<feature type="compositionally biased region" description="Gly residues" evidence="8">
    <location>
        <begin position="237"/>
        <end position="247"/>
    </location>
</feature>
<comment type="subcellular location">
    <subcellularLocation>
        <location evidence="1">Nucleus</location>
    </subcellularLocation>
</comment>
<gene>
    <name evidence="10" type="ORF">TVY486_1000050</name>
</gene>
<dbReference type="GO" id="GO:0005634">
    <property type="term" value="C:nucleus"/>
    <property type="evidence" value="ECO:0007669"/>
    <property type="project" value="UniProtKB-SubCell"/>
</dbReference>
<proteinExistence type="predicted"/>
<reference evidence="10" key="1">
    <citation type="journal article" date="2012" name="Proc. Natl. Acad. Sci. U.S.A.">
        <title>Antigenic diversity is generated by distinct evolutionary mechanisms in African trypanosome species.</title>
        <authorList>
            <person name="Jackson A.P."/>
            <person name="Berry A."/>
            <person name="Aslett M."/>
            <person name="Allison H.C."/>
            <person name="Burton P."/>
            <person name="Vavrova-Anderson J."/>
            <person name="Brown R."/>
            <person name="Browne H."/>
            <person name="Corton N."/>
            <person name="Hauser H."/>
            <person name="Gamble J."/>
            <person name="Gilderthorp R."/>
            <person name="Marcello L."/>
            <person name="McQuillan J."/>
            <person name="Otto T.D."/>
            <person name="Quail M.A."/>
            <person name="Sanders M.J."/>
            <person name="van Tonder A."/>
            <person name="Ginger M.L."/>
            <person name="Field M.C."/>
            <person name="Barry J.D."/>
            <person name="Hertz-Fowler C."/>
            <person name="Berriman M."/>
        </authorList>
    </citation>
    <scope>NUCLEOTIDE SEQUENCE</scope>
    <source>
        <strain evidence="10">Y486</strain>
    </source>
</reference>
<feature type="region of interest" description="Disordered" evidence="8">
    <location>
        <begin position="63"/>
        <end position="86"/>
    </location>
</feature>
<evidence type="ECO:0000256" key="4">
    <source>
        <dbReference type="ARBA" id="ARBA00022771"/>
    </source>
</evidence>
<evidence type="ECO:0000256" key="7">
    <source>
        <dbReference type="PROSITE-ProRule" id="PRU00042"/>
    </source>
</evidence>
<evidence type="ECO:0000256" key="5">
    <source>
        <dbReference type="ARBA" id="ARBA00022833"/>
    </source>
</evidence>
<dbReference type="SMART" id="SM00355">
    <property type="entry name" value="ZnF_C2H2"/>
    <property type="match status" value="6"/>
</dbReference>
<name>G0U505_TRYVY</name>
<feature type="region of interest" description="Disordered" evidence="8">
    <location>
        <begin position="408"/>
        <end position="442"/>
    </location>
</feature>
<keyword evidence="5" id="KW-0862">Zinc</keyword>
<dbReference type="InterPro" id="IPR036236">
    <property type="entry name" value="Znf_C2H2_sf"/>
</dbReference>
<evidence type="ECO:0000313" key="10">
    <source>
        <dbReference type="EMBL" id="CCC50951.1"/>
    </source>
</evidence>
<protein>
    <recommendedName>
        <fullName evidence="9">C2H2-type domain-containing protein</fullName>
    </recommendedName>
</protein>